<dbReference type="GO" id="GO:0005657">
    <property type="term" value="C:replication fork"/>
    <property type="evidence" value="ECO:0007669"/>
    <property type="project" value="InterPro"/>
</dbReference>
<comment type="caution">
    <text evidence="1">The sequence shown here is derived from an EMBL/GenBank/DDBJ whole genome shotgun (WGS) entry which is preliminary data.</text>
</comment>
<dbReference type="InterPro" id="IPR027417">
    <property type="entry name" value="P-loop_NTPase"/>
</dbReference>
<dbReference type="SUPFAM" id="SSF52540">
    <property type="entry name" value="P-loop containing nucleoside triphosphate hydrolases"/>
    <property type="match status" value="1"/>
</dbReference>
<sequence>MAKRWINGDESAKQMLGRVLKERPLLLLPHPLHRIPLVVSNIVEIVGPSPSAKTEILLQVAVSCILPKSWNGVQYGGLEHSVLFLDLDCRLDIFRLSHCLKLRITEANRLHKITKKQKGFDVSNHIPEHQCKYDDMDLFTECMKRFSYTRCYDSFEFLAALKVLHHKLEKERNMDGSGVHVLMIDNIGAFYWINRGFSSLPQGNPNRKNFSLQSVFETVVPEIKKLLLLHPMLVLATKMVTYQVKSSYSSWVSGVASEVNIGKGTYREYMPSIWQSFVTHRILVRASDDKRKLQDRVCYLAEWLLPALNLTDEFVVGDAGILMSL</sequence>
<dbReference type="AlphaFoldDB" id="A0A103Y2T3"/>
<dbReference type="Gene3D" id="3.40.50.300">
    <property type="entry name" value="P-loop containing nucleotide triphosphate hydrolases"/>
    <property type="match status" value="1"/>
</dbReference>
<dbReference type="PANTHER" id="PTHR46644">
    <property type="entry name" value="DNA REPAIR PROTEIN XRCC2"/>
    <property type="match status" value="1"/>
</dbReference>
<gene>
    <name evidence="1" type="ORF">Ccrd_020260</name>
</gene>
<dbReference type="GO" id="GO:0033063">
    <property type="term" value="C:Rad51B-Rad51C-Rad51D-XRCC2 complex"/>
    <property type="evidence" value="ECO:0007669"/>
    <property type="project" value="InterPro"/>
</dbReference>
<dbReference type="OMA" id="THRIFFS"/>
<accession>A0A103Y2T3</accession>
<dbReference type="InterPro" id="IPR030547">
    <property type="entry name" value="XRCC2"/>
</dbReference>
<evidence type="ECO:0000313" key="1">
    <source>
        <dbReference type="EMBL" id="KVI01467.1"/>
    </source>
</evidence>
<protein>
    <recommendedName>
        <fullName evidence="3">DNA repair protein XRCC2 homolog</fullName>
    </recommendedName>
</protein>
<proteinExistence type="predicted"/>
<dbReference type="Proteomes" id="UP000243975">
    <property type="component" value="Unassembled WGS sequence"/>
</dbReference>
<dbReference type="Gramene" id="KVI01467">
    <property type="protein sequence ID" value="KVI01467"/>
    <property type="gene ID" value="Ccrd_020260"/>
</dbReference>
<dbReference type="PANTHER" id="PTHR46644:SF2">
    <property type="entry name" value="DNA REPAIR PROTEIN XRCC2"/>
    <property type="match status" value="1"/>
</dbReference>
<evidence type="ECO:0008006" key="3">
    <source>
        <dbReference type="Google" id="ProtNLM"/>
    </source>
</evidence>
<evidence type="ECO:0000313" key="2">
    <source>
        <dbReference type="Proteomes" id="UP000243975"/>
    </source>
</evidence>
<organism evidence="1 2">
    <name type="scientific">Cynara cardunculus var. scolymus</name>
    <name type="common">Globe artichoke</name>
    <name type="synonym">Cynara scolymus</name>
    <dbReference type="NCBI Taxonomy" id="59895"/>
    <lineage>
        <taxon>Eukaryota</taxon>
        <taxon>Viridiplantae</taxon>
        <taxon>Streptophyta</taxon>
        <taxon>Embryophyta</taxon>
        <taxon>Tracheophyta</taxon>
        <taxon>Spermatophyta</taxon>
        <taxon>Magnoliopsida</taxon>
        <taxon>eudicotyledons</taxon>
        <taxon>Gunneridae</taxon>
        <taxon>Pentapetalae</taxon>
        <taxon>asterids</taxon>
        <taxon>campanulids</taxon>
        <taxon>Asterales</taxon>
        <taxon>Asteraceae</taxon>
        <taxon>Carduoideae</taxon>
        <taxon>Cardueae</taxon>
        <taxon>Carduinae</taxon>
        <taxon>Cynara</taxon>
    </lineage>
</organism>
<dbReference type="CDD" id="cd19490">
    <property type="entry name" value="XRCC2"/>
    <property type="match status" value="1"/>
</dbReference>
<dbReference type="STRING" id="59895.A0A103Y2T3"/>
<name>A0A103Y2T3_CYNCS</name>
<keyword evidence="2" id="KW-1185">Reference proteome</keyword>
<reference evidence="1 2" key="1">
    <citation type="journal article" date="2016" name="Sci. Rep.">
        <title>The genome sequence of the outbreeding globe artichoke constructed de novo incorporating a phase-aware low-pass sequencing strategy of F1 progeny.</title>
        <authorList>
            <person name="Scaglione D."/>
            <person name="Reyes-Chin-Wo S."/>
            <person name="Acquadro A."/>
            <person name="Froenicke L."/>
            <person name="Portis E."/>
            <person name="Beitel C."/>
            <person name="Tirone M."/>
            <person name="Mauro R."/>
            <person name="Lo Monaco A."/>
            <person name="Mauromicale G."/>
            <person name="Faccioli P."/>
            <person name="Cattivelli L."/>
            <person name="Rieseberg L."/>
            <person name="Michelmore R."/>
            <person name="Lanteri S."/>
        </authorList>
    </citation>
    <scope>NUCLEOTIDE SEQUENCE [LARGE SCALE GENOMIC DNA]</scope>
    <source>
        <strain evidence="1">2C</strain>
    </source>
</reference>
<dbReference type="EMBL" id="LEKV01003085">
    <property type="protein sequence ID" value="KVI01467.1"/>
    <property type="molecule type" value="Genomic_DNA"/>
</dbReference>
<dbReference type="GO" id="GO:0000724">
    <property type="term" value="P:double-strand break repair via homologous recombination"/>
    <property type="evidence" value="ECO:0007669"/>
    <property type="project" value="InterPro"/>
</dbReference>
<dbReference type="OrthoDB" id="420422at2759"/>